<dbReference type="InterPro" id="IPR036291">
    <property type="entry name" value="NAD(P)-bd_dom_sf"/>
</dbReference>
<dbReference type="NCBIfam" id="TIGR01214">
    <property type="entry name" value="rmlD"/>
    <property type="match status" value="1"/>
</dbReference>
<comment type="similarity">
    <text evidence="2 6">Belongs to the dTDP-4-dehydrorhamnose reductase family.</text>
</comment>
<dbReference type="EMBL" id="CP098242">
    <property type="protein sequence ID" value="WAW09077.1"/>
    <property type="molecule type" value="Genomic_DNA"/>
</dbReference>
<dbReference type="Proteomes" id="UP001156215">
    <property type="component" value="Chromosome"/>
</dbReference>
<feature type="domain" description="RmlD-like substrate binding" evidence="7">
    <location>
        <begin position="1"/>
        <end position="291"/>
    </location>
</feature>
<dbReference type="CDD" id="cd05254">
    <property type="entry name" value="dTDP_HR_like_SDR_e"/>
    <property type="match status" value="1"/>
</dbReference>
<accession>A0A9E9LUQ7</accession>
<evidence type="ECO:0000256" key="2">
    <source>
        <dbReference type="ARBA" id="ARBA00010944"/>
    </source>
</evidence>
<comment type="function">
    <text evidence="6">Catalyzes the reduction of dTDP-6-deoxy-L-lyxo-4-hexulose to yield dTDP-L-rhamnose.</text>
</comment>
<comment type="catalytic activity">
    <reaction evidence="5 6">
        <text>dTDP-beta-L-rhamnose + NADP(+) = dTDP-4-dehydro-beta-L-rhamnose + NADPH + H(+)</text>
        <dbReference type="Rhea" id="RHEA:21796"/>
        <dbReference type="ChEBI" id="CHEBI:15378"/>
        <dbReference type="ChEBI" id="CHEBI:57510"/>
        <dbReference type="ChEBI" id="CHEBI:57783"/>
        <dbReference type="ChEBI" id="CHEBI:58349"/>
        <dbReference type="ChEBI" id="CHEBI:62830"/>
        <dbReference type="EC" id="1.1.1.133"/>
    </reaction>
</comment>
<reference evidence="8" key="1">
    <citation type="journal article" date="2022" name="Front. Microbiol.">
        <title>New perspectives on an old grouping: The genomic and phenotypic variability of Oxalobacter formigenes and the implications for calcium oxalate stone prevention.</title>
        <authorList>
            <person name="Chmiel J.A."/>
            <person name="Carr C."/>
            <person name="Stuivenberg G.A."/>
            <person name="Venema R."/>
            <person name="Chanyi R.M."/>
            <person name="Al K.F."/>
            <person name="Giguere D."/>
            <person name="Say H."/>
            <person name="Akouris P.P."/>
            <person name="Dominguez Romero S.A."/>
            <person name="Kwong A."/>
            <person name="Tai V."/>
            <person name="Koval S.F."/>
            <person name="Razvi H."/>
            <person name="Bjazevic J."/>
            <person name="Burton J.P."/>
        </authorList>
    </citation>
    <scope>NUCLEOTIDE SEQUENCE</scope>
    <source>
        <strain evidence="8">WoOx3</strain>
    </source>
</reference>
<evidence type="ECO:0000256" key="6">
    <source>
        <dbReference type="RuleBase" id="RU364082"/>
    </source>
</evidence>
<dbReference type="PANTHER" id="PTHR10491:SF4">
    <property type="entry name" value="METHIONINE ADENOSYLTRANSFERASE 2 SUBUNIT BETA"/>
    <property type="match status" value="1"/>
</dbReference>
<evidence type="ECO:0000256" key="5">
    <source>
        <dbReference type="ARBA" id="ARBA00048200"/>
    </source>
</evidence>
<dbReference type="Gene3D" id="3.90.25.10">
    <property type="entry name" value="UDP-galactose 4-epimerase, domain 1"/>
    <property type="match status" value="1"/>
</dbReference>
<dbReference type="RefSeq" id="WP_269308070.1">
    <property type="nucleotide sequence ID" value="NZ_CP098242.1"/>
</dbReference>
<dbReference type="KEGG" id="ovb:NB640_07225"/>
<evidence type="ECO:0000259" key="7">
    <source>
        <dbReference type="Pfam" id="PF04321"/>
    </source>
</evidence>
<protein>
    <recommendedName>
        <fullName evidence="4 6">dTDP-4-dehydrorhamnose reductase</fullName>
        <ecNumber evidence="3 6">1.1.1.133</ecNumber>
    </recommendedName>
</protein>
<dbReference type="Pfam" id="PF04321">
    <property type="entry name" value="RmlD_sub_bind"/>
    <property type="match status" value="1"/>
</dbReference>
<keyword evidence="6 8" id="KW-0560">Oxidoreductase</keyword>
<evidence type="ECO:0000256" key="1">
    <source>
        <dbReference type="ARBA" id="ARBA00004781"/>
    </source>
</evidence>
<evidence type="ECO:0000256" key="4">
    <source>
        <dbReference type="ARBA" id="ARBA00017099"/>
    </source>
</evidence>
<dbReference type="FunFam" id="3.40.50.720:FF:000159">
    <property type="entry name" value="dTDP-4-dehydrorhamnose reductase"/>
    <property type="match status" value="1"/>
</dbReference>
<evidence type="ECO:0000313" key="9">
    <source>
        <dbReference type="Proteomes" id="UP001156215"/>
    </source>
</evidence>
<organism evidence="8 9">
    <name type="scientific">Oxalobacter vibrioformis</name>
    <dbReference type="NCBI Taxonomy" id="933080"/>
    <lineage>
        <taxon>Bacteria</taxon>
        <taxon>Pseudomonadati</taxon>
        <taxon>Pseudomonadota</taxon>
        <taxon>Betaproteobacteria</taxon>
        <taxon>Burkholderiales</taxon>
        <taxon>Oxalobacteraceae</taxon>
        <taxon>Oxalobacter</taxon>
    </lineage>
</organism>
<dbReference type="AlphaFoldDB" id="A0A9E9LUQ7"/>
<keyword evidence="9" id="KW-1185">Reference proteome</keyword>
<gene>
    <name evidence="8" type="primary">rfbD</name>
    <name evidence="8" type="ORF">NB640_07225</name>
</gene>
<evidence type="ECO:0000256" key="3">
    <source>
        <dbReference type="ARBA" id="ARBA00012929"/>
    </source>
</evidence>
<dbReference type="PANTHER" id="PTHR10491">
    <property type="entry name" value="DTDP-4-DEHYDRORHAMNOSE REDUCTASE"/>
    <property type="match status" value="1"/>
</dbReference>
<comment type="cofactor">
    <cofactor evidence="6">
        <name>Mg(2+)</name>
        <dbReference type="ChEBI" id="CHEBI:18420"/>
    </cofactor>
    <text evidence="6">Binds 1 Mg(2+) ion per monomer.</text>
</comment>
<keyword evidence="6" id="KW-0521">NADP</keyword>
<dbReference type="Gene3D" id="3.40.50.720">
    <property type="entry name" value="NAD(P)-binding Rossmann-like Domain"/>
    <property type="match status" value="1"/>
</dbReference>
<proteinExistence type="inferred from homology"/>
<dbReference type="NCBIfam" id="NF007440">
    <property type="entry name" value="PRK09987.1"/>
    <property type="match status" value="1"/>
</dbReference>
<dbReference type="SUPFAM" id="SSF51735">
    <property type="entry name" value="NAD(P)-binding Rossmann-fold domains"/>
    <property type="match status" value="1"/>
</dbReference>
<evidence type="ECO:0000313" key="8">
    <source>
        <dbReference type="EMBL" id="WAW09077.1"/>
    </source>
</evidence>
<comment type="pathway">
    <text evidence="1 6">Carbohydrate biosynthesis; dTDP-L-rhamnose biosynthesis.</text>
</comment>
<dbReference type="GO" id="GO:0005829">
    <property type="term" value="C:cytosol"/>
    <property type="evidence" value="ECO:0007669"/>
    <property type="project" value="TreeGrafter"/>
</dbReference>
<dbReference type="InterPro" id="IPR005913">
    <property type="entry name" value="dTDP_dehydrorham_reduct"/>
</dbReference>
<name>A0A9E9LUQ7_9BURK</name>
<dbReference type="InterPro" id="IPR029903">
    <property type="entry name" value="RmlD-like-bd"/>
</dbReference>
<dbReference type="GO" id="GO:0019305">
    <property type="term" value="P:dTDP-rhamnose biosynthetic process"/>
    <property type="evidence" value="ECO:0007669"/>
    <property type="project" value="TreeGrafter"/>
</dbReference>
<dbReference type="EC" id="1.1.1.133" evidence="3 6"/>
<sequence>MKILLLGKNGQVGHELLRTLYPLGEVIALDRNQVDLADKDRLREIVRGHGADVIVNAAAYTAVDRAEEEERLAFQINADAVELLADHARHNGTLLVHYSTDYVFDGKKDTPYVETDITNPPNVYGKSKLAGELAVQQAGCHHFIFRTSWVHAFHGQNFIKTIWRLGKERETLNVVADQTGAPTSAELIADVTALSIAAFYRDILPEGIHHLVASGETSWYGLACYLMDQASRKNRPMKLTSAGITPITSEEYPLPARRPHNSRLDNSALSRSLGFQLPDWHVHVDRIIEQLVQVEPA</sequence>
<dbReference type="GO" id="GO:0008831">
    <property type="term" value="F:dTDP-4-dehydrorhamnose reductase activity"/>
    <property type="evidence" value="ECO:0007669"/>
    <property type="project" value="UniProtKB-EC"/>
</dbReference>